<feature type="repeat" description="TPR" evidence="4">
    <location>
        <begin position="19"/>
        <end position="52"/>
    </location>
</feature>
<dbReference type="PANTHER" id="PTHR44186:SF1">
    <property type="entry name" value="BARDET-BIEDL SYNDROME 4 PROTEIN"/>
    <property type="match status" value="1"/>
</dbReference>
<feature type="repeat" description="TPR" evidence="4">
    <location>
        <begin position="260"/>
        <end position="293"/>
    </location>
</feature>
<dbReference type="WBParaSite" id="EVEC_0000503501-mRNA-1">
    <property type="protein sequence ID" value="EVEC_0000503501-mRNA-1"/>
    <property type="gene ID" value="EVEC_0000503501"/>
</dbReference>
<keyword evidence="2 4" id="KW-0802">TPR repeat</keyword>
<dbReference type="GO" id="GO:0060271">
    <property type="term" value="P:cilium assembly"/>
    <property type="evidence" value="ECO:0007669"/>
    <property type="project" value="TreeGrafter"/>
</dbReference>
<accession>A0A0N4V4I0</accession>
<reference evidence="7" key="1">
    <citation type="submission" date="2017-02" db="UniProtKB">
        <authorList>
            <consortium name="WormBaseParasite"/>
        </authorList>
    </citation>
    <scope>IDENTIFICATION</scope>
</reference>
<sequence length="393" mass="44116">MANDPYKSESLDECKQLCDYPMYIRGKIAQIEGELDKALYWFENALALSPQNAIYLSRIGQVNFLLGNHEKAAEILLKSVEKDSTHVCGINLQAQECLTSLNNLNQSPEVLKFMAELFQKKKDFSSAARAYEQVIKSNCNVFNDIGDEQKFQLEPDNVEALTNLGLLYYQEGKENNAFEMFGRALSYDPTDGNAILAAGSIIQTNGDFDVALSKYRVAAERCDYNGSLWNNIGMCFFGKGKQVAAISCLKKAYYLCPLDWKISYNLGLVHQSIKQYVSAYHFFSAAVNLNPTYGMGYAALAAVLSHLGDQANARKAYEKAIQLDAENPQIFYNYAIFEMKQKNVENAIKLAKMCETALASSHPHYKVCKFSVQNVKTVHWCSKQNILCNLKIA</sequence>
<dbReference type="PROSITE" id="PS50293">
    <property type="entry name" value="TPR_REGION"/>
    <property type="match status" value="1"/>
</dbReference>
<reference evidence="5 6" key="2">
    <citation type="submission" date="2018-10" db="EMBL/GenBank/DDBJ databases">
        <authorList>
            <consortium name="Pathogen Informatics"/>
        </authorList>
    </citation>
    <scope>NUCLEOTIDE SEQUENCE [LARGE SCALE GENOMIC DNA]</scope>
</reference>
<name>A0A0N4V4I0_ENTVE</name>
<protein>
    <submittedName>
        <fullName evidence="7">TPR_REGION domain-containing protein</fullName>
    </submittedName>
</protein>
<dbReference type="STRING" id="51028.A0A0N4V4I0"/>
<feature type="repeat" description="TPR" evidence="4">
    <location>
        <begin position="158"/>
        <end position="191"/>
    </location>
</feature>
<evidence type="ECO:0000313" key="5">
    <source>
        <dbReference type="EMBL" id="VDD89968.1"/>
    </source>
</evidence>
<dbReference type="InterPro" id="IPR011990">
    <property type="entry name" value="TPR-like_helical_dom_sf"/>
</dbReference>
<dbReference type="GO" id="GO:0036064">
    <property type="term" value="C:ciliary basal body"/>
    <property type="evidence" value="ECO:0007669"/>
    <property type="project" value="TreeGrafter"/>
</dbReference>
<proteinExistence type="inferred from homology"/>
<dbReference type="EMBL" id="UXUI01007939">
    <property type="protein sequence ID" value="VDD89968.1"/>
    <property type="molecule type" value="Genomic_DNA"/>
</dbReference>
<dbReference type="Pfam" id="PF13181">
    <property type="entry name" value="TPR_8"/>
    <property type="match status" value="3"/>
</dbReference>
<dbReference type="Gene3D" id="1.25.40.10">
    <property type="entry name" value="Tetratricopeptide repeat domain"/>
    <property type="match status" value="3"/>
</dbReference>
<dbReference type="GO" id="GO:0006396">
    <property type="term" value="P:RNA processing"/>
    <property type="evidence" value="ECO:0007669"/>
    <property type="project" value="InterPro"/>
</dbReference>
<dbReference type="PROSITE" id="PS50005">
    <property type="entry name" value="TPR"/>
    <property type="match status" value="4"/>
</dbReference>
<dbReference type="InterPro" id="IPR003107">
    <property type="entry name" value="HAT"/>
</dbReference>
<keyword evidence="6" id="KW-1185">Reference proteome</keyword>
<dbReference type="Proteomes" id="UP000274131">
    <property type="component" value="Unassembled WGS sequence"/>
</dbReference>
<evidence type="ECO:0000313" key="6">
    <source>
        <dbReference type="Proteomes" id="UP000274131"/>
    </source>
</evidence>
<evidence type="ECO:0000313" key="7">
    <source>
        <dbReference type="WBParaSite" id="EVEC_0000503501-mRNA-1"/>
    </source>
</evidence>
<comment type="similarity">
    <text evidence="3">Belongs to the BBS4 family.</text>
</comment>
<dbReference type="Pfam" id="PF13432">
    <property type="entry name" value="TPR_16"/>
    <property type="match status" value="1"/>
</dbReference>
<dbReference type="GO" id="GO:0061512">
    <property type="term" value="P:protein localization to cilium"/>
    <property type="evidence" value="ECO:0007669"/>
    <property type="project" value="TreeGrafter"/>
</dbReference>
<keyword evidence="1" id="KW-0677">Repeat</keyword>
<evidence type="ECO:0000256" key="1">
    <source>
        <dbReference type="ARBA" id="ARBA00022737"/>
    </source>
</evidence>
<dbReference type="SUPFAM" id="SSF48452">
    <property type="entry name" value="TPR-like"/>
    <property type="match status" value="2"/>
</dbReference>
<dbReference type="SMART" id="SM00386">
    <property type="entry name" value="HAT"/>
    <property type="match status" value="1"/>
</dbReference>
<organism evidence="7">
    <name type="scientific">Enterobius vermicularis</name>
    <name type="common">Human pinworm</name>
    <dbReference type="NCBI Taxonomy" id="51028"/>
    <lineage>
        <taxon>Eukaryota</taxon>
        <taxon>Metazoa</taxon>
        <taxon>Ecdysozoa</taxon>
        <taxon>Nematoda</taxon>
        <taxon>Chromadorea</taxon>
        <taxon>Rhabditida</taxon>
        <taxon>Spirurina</taxon>
        <taxon>Oxyuridomorpha</taxon>
        <taxon>Oxyuroidea</taxon>
        <taxon>Oxyuridae</taxon>
        <taxon>Enterobius</taxon>
    </lineage>
</organism>
<evidence type="ECO:0000256" key="3">
    <source>
        <dbReference type="ARBA" id="ARBA00023778"/>
    </source>
</evidence>
<feature type="repeat" description="TPR" evidence="4">
    <location>
        <begin position="294"/>
        <end position="327"/>
    </location>
</feature>
<dbReference type="InterPro" id="IPR019734">
    <property type="entry name" value="TPR_rpt"/>
</dbReference>
<dbReference type="PANTHER" id="PTHR44186">
    <property type="match status" value="1"/>
</dbReference>
<dbReference type="SMART" id="SM00028">
    <property type="entry name" value="TPR"/>
    <property type="match status" value="7"/>
</dbReference>
<dbReference type="AlphaFoldDB" id="A0A0N4V4I0"/>
<dbReference type="OrthoDB" id="309339at2759"/>
<evidence type="ECO:0000256" key="2">
    <source>
        <dbReference type="ARBA" id="ARBA00022803"/>
    </source>
</evidence>
<gene>
    <name evidence="5" type="ORF">EVEC_LOCUS4719</name>
</gene>
<evidence type="ECO:0000256" key="4">
    <source>
        <dbReference type="PROSITE-ProRule" id="PRU00339"/>
    </source>
</evidence>